<dbReference type="Pfam" id="PF26344">
    <property type="entry name" value="YuzC"/>
    <property type="match status" value="1"/>
</dbReference>
<evidence type="ECO:0000313" key="1">
    <source>
        <dbReference type="EMBL" id="MBL4951487.1"/>
    </source>
</evidence>
<name>A0ABS1TJI8_9BACI</name>
<dbReference type="Proteomes" id="UP000623967">
    <property type="component" value="Unassembled WGS sequence"/>
</dbReference>
<sequence>MYHYPYHFQANLQVPCTTVYMPSILPPRTYPPVNTKIFSESIKSFRLLMEQGSILLDRLGNLPFSHKIMSAAQQGNQAEVNRLIHSLGLKVPVKTSYTPTGVNFELTTQTSPAAPVSCCTLTINMKWGH</sequence>
<dbReference type="EMBL" id="JAESWB010000045">
    <property type="protein sequence ID" value="MBL4951487.1"/>
    <property type="molecule type" value="Genomic_DNA"/>
</dbReference>
<organism evidence="1 2">
    <name type="scientific">Neobacillus paridis</name>
    <dbReference type="NCBI Taxonomy" id="2803862"/>
    <lineage>
        <taxon>Bacteria</taxon>
        <taxon>Bacillati</taxon>
        <taxon>Bacillota</taxon>
        <taxon>Bacilli</taxon>
        <taxon>Bacillales</taxon>
        <taxon>Bacillaceae</taxon>
        <taxon>Neobacillus</taxon>
    </lineage>
</organism>
<reference evidence="1 2" key="1">
    <citation type="submission" date="2021-01" db="EMBL/GenBank/DDBJ databases">
        <title>Genome public.</title>
        <authorList>
            <person name="Liu C."/>
            <person name="Sun Q."/>
        </authorList>
    </citation>
    <scope>NUCLEOTIDE SEQUENCE [LARGE SCALE GENOMIC DNA]</scope>
    <source>
        <strain evidence="1 2">YIM B02564</strain>
    </source>
</reference>
<comment type="caution">
    <text evidence="1">The sequence shown here is derived from an EMBL/GenBank/DDBJ whole genome shotgun (WGS) entry which is preliminary data.</text>
</comment>
<accession>A0ABS1TJI8</accession>
<dbReference type="RefSeq" id="WP_202652782.1">
    <property type="nucleotide sequence ID" value="NZ_JAESWB010000045.1"/>
</dbReference>
<protein>
    <submittedName>
        <fullName evidence="1">Uncharacterized protein</fullName>
    </submittedName>
</protein>
<proteinExistence type="predicted"/>
<dbReference type="InterPro" id="IPR058870">
    <property type="entry name" value="YuzC"/>
</dbReference>
<gene>
    <name evidence="1" type="ORF">JK635_04425</name>
</gene>
<keyword evidence="2" id="KW-1185">Reference proteome</keyword>
<evidence type="ECO:0000313" key="2">
    <source>
        <dbReference type="Proteomes" id="UP000623967"/>
    </source>
</evidence>